<dbReference type="GO" id="GO:0016829">
    <property type="term" value="F:lyase activity"/>
    <property type="evidence" value="ECO:0007669"/>
    <property type="project" value="UniProtKB-KW"/>
</dbReference>
<organism evidence="5 6">
    <name type="scientific">Roseicella aquatilis</name>
    <dbReference type="NCBI Taxonomy" id="2527868"/>
    <lineage>
        <taxon>Bacteria</taxon>
        <taxon>Pseudomonadati</taxon>
        <taxon>Pseudomonadota</taxon>
        <taxon>Alphaproteobacteria</taxon>
        <taxon>Acetobacterales</taxon>
        <taxon>Roseomonadaceae</taxon>
        <taxon>Roseicella</taxon>
    </lineage>
</organism>
<dbReference type="Gene3D" id="3.40.50.300">
    <property type="entry name" value="P-loop containing nucleotide triphosphate hydrolases"/>
    <property type="match status" value="1"/>
</dbReference>
<proteinExistence type="predicted"/>
<evidence type="ECO:0000256" key="1">
    <source>
        <dbReference type="ARBA" id="ARBA00022741"/>
    </source>
</evidence>
<dbReference type="PIRSF" id="PIRSF037116">
    <property type="entry name" value="CP_lyase_PhnK"/>
    <property type="match status" value="1"/>
</dbReference>
<evidence type="ECO:0000259" key="4">
    <source>
        <dbReference type="PROSITE" id="PS50893"/>
    </source>
</evidence>
<keyword evidence="5" id="KW-0456">Lyase</keyword>
<dbReference type="CDD" id="cd03257">
    <property type="entry name" value="ABC_NikE_OppD_transporters"/>
    <property type="match status" value="1"/>
</dbReference>
<evidence type="ECO:0000313" key="6">
    <source>
        <dbReference type="Proteomes" id="UP000295023"/>
    </source>
</evidence>
<dbReference type="GO" id="GO:0019700">
    <property type="term" value="P:organic phosphonate catabolic process"/>
    <property type="evidence" value="ECO:0007669"/>
    <property type="project" value="TreeGrafter"/>
</dbReference>
<dbReference type="PANTHER" id="PTHR42764:SF1">
    <property type="entry name" value="PHOSPHONATES UTILIZATION ATP-BINDING PROTEIN PHNK-RELATED"/>
    <property type="match status" value="1"/>
</dbReference>
<dbReference type="AlphaFoldDB" id="A0A4R4D4N0"/>
<dbReference type="SUPFAM" id="SSF52540">
    <property type="entry name" value="P-loop containing nucleoside triphosphate hydrolases"/>
    <property type="match status" value="1"/>
</dbReference>
<dbReference type="EMBL" id="SKBM01000030">
    <property type="protein sequence ID" value="TCZ55026.1"/>
    <property type="molecule type" value="Genomic_DNA"/>
</dbReference>
<dbReference type="InterPro" id="IPR012700">
    <property type="entry name" value="PhnK"/>
</dbReference>
<feature type="region of interest" description="Disordered" evidence="3">
    <location>
        <begin position="1"/>
        <end position="24"/>
    </location>
</feature>
<dbReference type="PROSITE" id="PS00211">
    <property type="entry name" value="ABC_TRANSPORTER_1"/>
    <property type="match status" value="1"/>
</dbReference>
<dbReference type="OrthoDB" id="37801at2"/>
<dbReference type="FunFam" id="3.40.50.300:FF:001017">
    <property type="entry name" value="Phosphonate C-P lyase system protein PhnK"/>
    <property type="match status" value="1"/>
</dbReference>
<keyword evidence="1" id="KW-0547">Nucleotide-binding</keyword>
<accession>A0A4R4D4N0</accession>
<dbReference type="GO" id="GO:0016887">
    <property type="term" value="F:ATP hydrolysis activity"/>
    <property type="evidence" value="ECO:0007669"/>
    <property type="project" value="InterPro"/>
</dbReference>
<evidence type="ECO:0000256" key="2">
    <source>
        <dbReference type="ARBA" id="ARBA00022840"/>
    </source>
</evidence>
<gene>
    <name evidence="5" type="primary">phnK</name>
    <name evidence="5" type="ORF">EXY23_22680</name>
</gene>
<dbReference type="Proteomes" id="UP000295023">
    <property type="component" value="Unassembled WGS sequence"/>
</dbReference>
<feature type="domain" description="ABC transporter" evidence="4">
    <location>
        <begin position="32"/>
        <end position="277"/>
    </location>
</feature>
<name>A0A4R4D4N0_9PROT</name>
<dbReference type="InterPro" id="IPR003439">
    <property type="entry name" value="ABC_transporter-like_ATP-bd"/>
</dbReference>
<feature type="compositionally biased region" description="Basic and acidic residues" evidence="3">
    <location>
        <begin position="1"/>
        <end position="10"/>
    </location>
</feature>
<dbReference type="InterPro" id="IPR017871">
    <property type="entry name" value="ABC_transporter-like_CS"/>
</dbReference>
<dbReference type="InterPro" id="IPR027417">
    <property type="entry name" value="P-loop_NTPase"/>
</dbReference>
<evidence type="ECO:0000313" key="5">
    <source>
        <dbReference type="EMBL" id="TCZ55026.1"/>
    </source>
</evidence>
<keyword evidence="2" id="KW-0067">ATP-binding</keyword>
<dbReference type="InterPro" id="IPR003593">
    <property type="entry name" value="AAA+_ATPase"/>
</dbReference>
<dbReference type="SMART" id="SM00382">
    <property type="entry name" value="AAA"/>
    <property type="match status" value="1"/>
</dbReference>
<protein>
    <submittedName>
        <fullName evidence="5">Phosphonate C-P lyase system protein PhnK</fullName>
    </submittedName>
</protein>
<dbReference type="PANTHER" id="PTHR42764">
    <property type="entry name" value="PHOSPHONATES UTILIZATION ATP-BINDING PROTEIN PHNK-RELATED"/>
    <property type="match status" value="1"/>
</dbReference>
<reference evidence="5 6" key="1">
    <citation type="submission" date="2019-03" db="EMBL/GenBank/DDBJ databases">
        <title>Paracraurococcus aquatilis NE82 genome sequence.</title>
        <authorList>
            <person name="Zhao Y."/>
            <person name="Du Z."/>
        </authorList>
    </citation>
    <scope>NUCLEOTIDE SEQUENCE [LARGE SCALE GENOMIC DNA]</scope>
    <source>
        <strain evidence="5 6">NE82</strain>
    </source>
</reference>
<evidence type="ECO:0000256" key="3">
    <source>
        <dbReference type="SAM" id="MobiDB-lite"/>
    </source>
</evidence>
<dbReference type="PROSITE" id="PS50893">
    <property type="entry name" value="ABC_TRANSPORTER_2"/>
    <property type="match status" value="1"/>
</dbReference>
<dbReference type="GO" id="GO:0005524">
    <property type="term" value="F:ATP binding"/>
    <property type="evidence" value="ECO:0007669"/>
    <property type="project" value="UniProtKB-KW"/>
</dbReference>
<sequence>MHDLPHHPHPDPPPPAGEGRGGGVSGGACPLLAAHGLSLRYGAVPALDDVSLSIWPGEVVAIVGESGSGKTTLLRVLSGLLRPEAGEVLYRDPEGAAHSIHGMGEAALRRLHRSDWGFVHQNPRDGLRLGVSAGGNIGERLMATGARHYGCIRAAASDWLRRVEIDPARLDHLPRTFSGGMQQRLQIARTLVTHPRLVFMDEPTGGLDVSVQARLLDLIRGLVAELGLSVLLVTHDIAAARLLAHRMLVMRRGRVVESGLTDRVLDDPQHEYTQLLVASVLAA</sequence>
<dbReference type="NCBIfam" id="TIGR02323">
    <property type="entry name" value="CP_lyasePhnK"/>
    <property type="match status" value="1"/>
</dbReference>
<comment type="caution">
    <text evidence="5">The sequence shown here is derived from an EMBL/GenBank/DDBJ whole genome shotgun (WGS) entry which is preliminary data.</text>
</comment>
<keyword evidence="6" id="KW-1185">Reference proteome</keyword>
<dbReference type="Pfam" id="PF00005">
    <property type="entry name" value="ABC_tran"/>
    <property type="match status" value="1"/>
</dbReference>